<organism evidence="2 3">
    <name type="scientific">Lentinula aciculospora</name>
    <dbReference type="NCBI Taxonomy" id="153920"/>
    <lineage>
        <taxon>Eukaryota</taxon>
        <taxon>Fungi</taxon>
        <taxon>Dikarya</taxon>
        <taxon>Basidiomycota</taxon>
        <taxon>Agaricomycotina</taxon>
        <taxon>Agaricomycetes</taxon>
        <taxon>Agaricomycetidae</taxon>
        <taxon>Agaricales</taxon>
        <taxon>Marasmiineae</taxon>
        <taxon>Omphalotaceae</taxon>
        <taxon>Lentinula</taxon>
    </lineage>
</organism>
<proteinExistence type="predicted"/>
<reference evidence="2" key="1">
    <citation type="submission" date="2022-08" db="EMBL/GenBank/DDBJ databases">
        <title>A Global Phylogenomic Analysis of the Shiitake Genus Lentinula.</title>
        <authorList>
            <consortium name="DOE Joint Genome Institute"/>
            <person name="Sierra-Patev S."/>
            <person name="Min B."/>
            <person name="Naranjo-Ortiz M."/>
            <person name="Looney B."/>
            <person name="Konkel Z."/>
            <person name="Slot J.C."/>
            <person name="Sakamoto Y."/>
            <person name="Steenwyk J.L."/>
            <person name="Rokas A."/>
            <person name="Carro J."/>
            <person name="Camarero S."/>
            <person name="Ferreira P."/>
            <person name="Molpeceres G."/>
            <person name="Ruiz-Duenas F.J."/>
            <person name="Serrano A."/>
            <person name="Henrissat B."/>
            <person name="Drula E."/>
            <person name="Hughes K.W."/>
            <person name="Mata J.L."/>
            <person name="Ishikawa N.K."/>
            <person name="Vargas-Isla R."/>
            <person name="Ushijima S."/>
            <person name="Smith C.A."/>
            <person name="Ahrendt S."/>
            <person name="Andreopoulos W."/>
            <person name="He G."/>
            <person name="Labutti K."/>
            <person name="Lipzen A."/>
            <person name="Ng V."/>
            <person name="Riley R."/>
            <person name="Sandor L."/>
            <person name="Barry K."/>
            <person name="Martinez A.T."/>
            <person name="Xiao Y."/>
            <person name="Gibbons J.G."/>
            <person name="Terashima K."/>
            <person name="Grigoriev I.V."/>
            <person name="Hibbett D.S."/>
        </authorList>
    </citation>
    <scope>NUCLEOTIDE SEQUENCE</scope>
    <source>
        <strain evidence="2">JLM2183</strain>
    </source>
</reference>
<feature type="compositionally biased region" description="Polar residues" evidence="1">
    <location>
        <begin position="699"/>
        <end position="709"/>
    </location>
</feature>
<comment type="caution">
    <text evidence="2">The sequence shown here is derived from an EMBL/GenBank/DDBJ whole genome shotgun (WGS) entry which is preliminary data.</text>
</comment>
<sequence length="800" mass="86373">MAQPLDDLLALEKKLSELLIILNDAETDDAWQQVASTAQVLANGLRDRDSAIDNHSVLGRTPLIKNLSALFTLALHGSTIPNSAYTSPILEILRVSANLCMDHDDNRTSLLDAGFPQTLVSLLEAYTNSIDPSSEWQPLPLSLPHLKVVRTALGVLLNASVGYDPVKVRLISLDAGSTLLKLSSAVYPPGAWLSLSSLDAEEWQIRCMLSAWVWRTLVELKEIKDESLQPLSAKDLPLLTLSLVAFTRPHTSTFSTLFPVHSEMLFDLLQADFDSLEESCTLIESLSLDVEDIRLSFANGFKNPSEHPIGSSLRSILDFLEKGEYPSLWANAPEDFDVSRKRKAFHMCKAALIKTVVEVAGEESAERSLWDESEETTGGEFVTRMVGWLKGYVSDMDAGRGAFFDRIDLATCASLSLGNLTRREKNASVLLSSPHSLASVLSSQHLLSPSTDIKVKHGVLGLLKHIAQAGPPGSDIHTILGKAGLIHSICDSGVWDERTDGMAEVLQVSAIGVVKHMCNTNVENTFSLVLSSTTKTPIPSSGLSLILALVKRADTITVKSEGTRVLVNVVKSLWSDDILGTPVTTMSSPIANGTVDSVALANKERKKKECMKAVLTMQCATALASLVGRSGQYPLLVNEGIVALTLLSTQKVGGKDSIVAIPTGPPFVLRAILAPLSFENPPPPSADPPSASTSVTTDGSSPTIATPSTRGRLPVPKTPLDTFIAVLKNVDNPVNFQPEVRINVCSLFIQVGRNASGDEYDKVKDTVRPVMERVLETLQDATGKEEMLGKAVKKVLDTWA</sequence>
<dbReference type="SUPFAM" id="SSF48371">
    <property type="entry name" value="ARM repeat"/>
    <property type="match status" value="1"/>
</dbReference>
<dbReference type="OrthoDB" id="26149at2759"/>
<evidence type="ECO:0008006" key="4">
    <source>
        <dbReference type="Google" id="ProtNLM"/>
    </source>
</evidence>
<protein>
    <recommendedName>
        <fullName evidence="4">ARM repeat-containing protein</fullName>
    </recommendedName>
</protein>
<dbReference type="Gene3D" id="1.25.10.10">
    <property type="entry name" value="Leucine-rich Repeat Variant"/>
    <property type="match status" value="1"/>
</dbReference>
<evidence type="ECO:0000313" key="2">
    <source>
        <dbReference type="EMBL" id="KAJ4488004.1"/>
    </source>
</evidence>
<dbReference type="EMBL" id="JAOTPV010000002">
    <property type="protein sequence ID" value="KAJ4488004.1"/>
    <property type="molecule type" value="Genomic_DNA"/>
</dbReference>
<evidence type="ECO:0000313" key="3">
    <source>
        <dbReference type="Proteomes" id="UP001150266"/>
    </source>
</evidence>
<gene>
    <name evidence="2" type="ORF">J3R30DRAFT_3280675</name>
</gene>
<feature type="region of interest" description="Disordered" evidence="1">
    <location>
        <begin position="679"/>
        <end position="711"/>
    </location>
</feature>
<dbReference type="InterPro" id="IPR016024">
    <property type="entry name" value="ARM-type_fold"/>
</dbReference>
<evidence type="ECO:0000256" key="1">
    <source>
        <dbReference type="SAM" id="MobiDB-lite"/>
    </source>
</evidence>
<dbReference type="AlphaFoldDB" id="A0A9W9AQ21"/>
<dbReference type="InterPro" id="IPR011989">
    <property type="entry name" value="ARM-like"/>
</dbReference>
<keyword evidence="3" id="KW-1185">Reference proteome</keyword>
<dbReference type="GO" id="GO:0005085">
    <property type="term" value="F:guanyl-nucleotide exchange factor activity"/>
    <property type="evidence" value="ECO:0007669"/>
    <property type="project" value="InterPro"/>
</dbReference>
<dbReference type="PANTHER" id="PTHR10957">
    <property type="entry name" value="RAP1 GTPASE-GDP DISSOCIATION STIMULATOR 1"/>
    <property type="match status" value="1"/>
</dbReference>
<name>A0A9W9AQ21_9AGAR</name>
<dbReference type="InterPro" id="IPR040144">
    <property type="entry name" value="RAP1GDS1"/>
</dbReference>
<accession>A0A9W9AQ21</accession>
<dbReference type="Proteomes" id="UP001150266">
    <property type="component" value="Unassembled WGS sequence"/>
</dbReference>
<feature type="compositionally biased region" description="Low complexity" evidence="1">
    <location>
        <begin position="688"/>
        <end position="698"/>
    </location>
</feature>